<keyword evidence="4" id="KW-1185">Reference proteome</keyword>
<reference evidence="2 4" key="2">
    <citation type="journal article" date="2019" name="Microb. Pathog.">
        <title>Comparison of VITEK 2, MALDI-TOF MS, 16S rRNA gene sequencing, and whole-genome sequencing for identification of Roseomonas mucosa.</title>
        <authorList>
            <person name="Rudolph W.W."/>
            <person name="Gunzer F."/>
            <person name="Trauth M."/>
            <person name="Bunk B."/>
            <person name="Bigge R."/>
            <person name="Schrottner P."/>
        </authorList>
    </citation>
    <scope>NUCLEOTIDE SEQUENCE [LARGE SCALE GENOMIC DNA]</scope>
    <source>
        <strain evidence="2 4">DSM 103800</strain>
    </source>
</reference>
<dbReference type="EMBL" id="JAVVDO010000002">
    <property type="protein sequence ID" value="MDT8329710.1"/>
    <property type="molecule type" value="Genomic_DNA"/>
</dbReference>
<sequence>MQAPFPQCAARKGLLPWQVLLLPLLLAGCGMPGPEATAVPESAPVAGAPPKLSVGGFMGSSYINTR</sequence>
<evidence type="ECO:0000313" key="4">
    <source>
        <dbReference type="Proteomes" id="UP001258945"/>
    </source>
</evidence>
<reference evidence="2" key="3">
    <citation type="submission" date="2023-09" db="EMBL/GenBank/DDBJ databases">
        <authorList>
            <person name="Schober I."/>
            <person name="Bunk B."/>
        </authorList>
    </citation>
    <scope>NUCLEOTIDE SEQUENCE</scope>
    <source>
        <strain evidence="2">DSM 103800</strain>
    </source>
</reference>
<dbReference type="Proteomes" id="UP001258945">
    <property type="component" value="Unassembled WGS sequence"/>
</dbReference>
<evidence type="ECO:0000313" key="3">
    <source>
        <dbReference type="Proteomes" id="UP000185494"/>
    </source>
</evidence>
<protein>
    <submittedName>
        <fullName evidence="1">Uncharacterized protein</fullName>
    </submittedName>
</protein>
<dbReference type="RefSeq" id="WP_075798563.1">
    <property type="nucleotide sequence ID" value="NZ_CP015583.1"/>
</dbReference>
<evidence type="ECO:0000313" key="2">
    <source>
        <dbReference type="EMBL" id="MDT8329710.1"/>
    </source>
</evidence>
<evidence type="ECO:0000313" key="1">
    <source>
        <dbReference type="EMBL" id="APT57741.1"/>
    </source>
</evidence>
<organism evidence="1 3">
    <name type="scientific">Roseomonas gilardii</name>
    <dbReference type="NCBI Taxonomy" id="257708"/>
    <lineage>
        <taxon>Bacteria</taxon>
        <taxon>Pseudomonadati</taxon>
        <taxon>Pseudomonadota</taxon>
        <taxon>Alphaproteobacteria</taxon>
        <taxon>Acetobacterales</taxon>
        <taxon>Roseomonadaceae</taxon>
        <taxon>Roseomonas</taxon>
    </lineage>
</organism>
<dbReference type="AlphaFoldDB" id="A0A1L7AG86"/>
<reference evidence="1 3" key="1">
    <citation type="submission" date="2016-05" db="EMBL/GenBank/DDBJ databases">
        <title>Complete Genome and Methylome Analysis of Psychrotrophic Bacterial Isolates from Antarctic Lake Untersee.</title>
        <authorList>
            <person name="Fomenkov A."/>
            <person name="Akimov V.N."/>
            <person name="Vasilyeva L.V."/>
            <person name="Andersen D."/>
            <person name="Vincze T."/>
            <person name="Roberts R.J."/>
        </authorList>
    </citation>
    <scope>NUCLEOTIDE SEQUENCE [LARGE SCALE GENOMIC DNA]</scope>
    <source>
        <strain evidence="1 3">U14-5</strain>
    </source>
</reference>
<accession>A0A1L7AG86</accession>
<dbReference type="KEGG" id="rgi:RGI145_12100"/>
<dbReference type="EMBL" id="CP015583">
    <property type="protein sequence ID" value="APT57741.1"/>
    <property type="molecule type" value="Genomic_DNA"/>
</dbReference>
<gene>
    <name evidence="1" type="ORF">RGI145_12100</name>
    <name evidence="2" type="ORF">RQ831_01520</name>
</gene>
<proteinExistence type="predicted"/>
<name>A0A1L7AG86_9PROT</name>
<dbReference type="Proteomes" id="UP000185494">
    <property type="component" value="Chromosome 1"/>
</dbReference>